<dbReference type="Proteomes" id="UP000050996">
    <property type="component" value="Unassembled WGS sequence"/>
</dbReference>
<reference evidence="4 5" key="1">
    <citation type="submission" date="2015-09" db="EMBL/GenBank/DDBJ databases">
        <title>Genome sequencing project for genomic taxonomy and phylogenomics of Bacillus-like bacteria.</title>
        <authorList>
            <person name="Liu B."/>
            <person name="Wang J."/>
            <person name="Zhu Y."/>
            <person name="Liu G."/>
            <person name="Chen Q."/>
            <person name="Chen Z."/>
            <person name="Lan J."/>
            <person name="Che J."/>
            <person name="Ge C."/>
            <person name="Shi H."/>
            <person name="Pan Z."/>
            <person name="Liu X."/>
        </authorList>
    </citation>
    <scope>NUCLEOTIDE SEQUENCE [LARGE SCALE GENOMIC DNA]</scope>
    <source>
        <strain evidence="4 5">FJAT-18043</strain>
    </source>
</reference>
<dbReference type="GO" id="GO:0042601">
    <property type="term" value="C:endospore-forming forespore"/>
    <property type="evidence" value="ECO:0007669"/>
    <property type="project" value="InterPro"/>
</dbReference>
<evidence type="ECO:0000313" key="5">
    <source>
        <dbReference type="Proteomes" id="UP000050996"/>
    </source>
</evidence>
<dbReference type="GO" id="GO:0030436">
    <property type="term" value="P:asexual sporulation"/>
    <property type="evidence" value="ECO:0007669"/>
    <property type="project" value="UniProtKB-UniRule"/>
</dbReference>
<comment type="induction">
    <text evidence="2">Expressed only in the forespore compartment of sporulating cells.</text>
</comment>
<dbReference type="RefSeq" id="WP_053475913.1">
    <property type="nucleotide sequence ID" value="NZ_CP041305.1"/>
</dbReference>
<evidence type="ECO:0000313" key="4">
    <source>
        <dbReference type="EMBL" id="KQL19383.1"/>
    </source>
</evidence>
<dbReference type="GO" id="GO:0030435">
    <property type="term" value="P:sporulation resulting in formation of a cellular spore"/>
    <property type="evidence" value="ECO:0007669"/>
    <property type="project" value="UniProtKB-KW"/>
</dbReference>
<gene>
    <name evidence="2" type="primary">sspN</name>
    <name evidence="4" type="ORF">AN957_12950</name>
</gene>
<dbReference type="EMBL" id="LJIX01000006">
    <property type="protein sequence ID" value="KQL19383.1"/>
    <property type="molecule type" value="Genomic_DNA"/>
</dbReference>
<protein>
    <recommendedName>
        <fullName evidence="2">Small, acid-soluble spore protein N</fullName>
        <shortName evidence="2">SASP N</shortName>
    </recommendedName>
</protein>
<comment type="subcellular location">
    <subcellularLocation>
        <location evidence="2">Spore core</location>
    </subcellularLocation>
</comment>
<keyword evidence="5" id="KW-1185">Reference proteome</keyword>
<dbReference type="PATRIC" id="fig|1637975.4.peg.2433"/>
<evidence type="ECO:0000256" key="2">
    <source>
        <dbReference type="HAMAP-Rule" id="MF_01505"/>
    </source>
</evidence>
<comment type="caution">
    <text evidence="4">The sequence shown here is derived from an EMBL/GenBank/DDBJ whole genome shotgun (WGS) entry which is preliminary data.</text>
</comment>
<feature type="compositionally biased region" description="Polar residues" evidence="3">
    <location>
        <begin position="29"/>
        <end position="47"/>
    </location>
</feature>
<feature type="region of interest" description="Disordered" evidence="3">
    <location>
        <begin position="1"/>
        <end position="47"/>
    </location>
</feature>
<accession>A0A0Q3VHL6</accession>
<comment type="similarity">
    <text evidence="2">Belongs to the SspN family.</text>
</comment>
<dbReference type="AlphaFoldDB" id="A0A0Q3VHL6"/>
<dbReference type="InterPro" id="IPR012612">
    <property type="entry name" value="SASP_SspN"/>
</dbReference>
<dbReference type="HAMAP" id="MF_01505">
    <property type="entry name" value="SspN"/>
    <property type="match status" value="1"/>
</dbReference>
<dbReference type="STRING" id="1637975.AN957_12950"/>
<feature type="compositionally biased region" description="Basic and acidic residues" evidence="3">
    <location>
        <begin position="1"/>
        <end position="10"/>
    </location>
</feature>
<organism evidence="4 5">
    <name type="scientific">Cytobacillus solani</name>
    <dbReference type="NCBI Taxonomy" id="1637975"/>
    <lineage>
        <taxon>Bacteria</taxon>
        <taxon>Bacillati</taxon>
        <taxon>Bacillota</taxon>
        <taxon>Bacilli</taxon>
        <taxon>Bacillales</taxon>
        <taxon>Bacillaceae</taxon>
        <taxon>Cytobacillus</taxon>
    </lineage>
</organism>
<dbReference type="Pfam" id="PF08177">
    <property type="entry name" value="SspN"/>
    <property type="match status" value="1"/>
</dbReference>
<dbReference type="NCBIfam" id="NF006904">
    <property type="entry name" value="PRK09398.1"/>
    <property type="match status" value="1"/>
</dbReference>
<keyword evidence="1 2" id="KW-0749">Sporulation</keyword>
<proteinExistence type="evidence at transcript level"/>
<name>A0A0Q3VHL6_9BACI</name>
<evidence type="ECO:0000256" key="3">
    <source>
        <dbReference type="SAM" id="MobiDB-lite"/>
    </source>
</evidence>
<sequence>MGNPKRDARKFNPNHIGTQPRGYGGNNGKKMQSNTGGVPQVIQTKGE</sequence>
<evidence type="ECO:0000256" key="1">
    <source>
        <dbReference type="ARBA" id="ARBA00022969"/>
    </source>
</evidence>